<name>F4L074_HALH1</name>
<dbReference type="RefSeq" id="WP_013768275.1">
    <property type="nucleotide sequence ID" value="NC_015510.1"/>
</dbReference>
<dbReference type="HOGENOM" id="CLU_2617083_0_0_10"/>
<reference evidence="1 2" key="1">
    <citation type="journal article" date="2011" name="Stand. Genomic Sci.">
        <title>Complete genome sequence of Haliscomenobacter hydrossis type strain (O).</title>
        <authorList>
            <consortium name="US DOE Joint Genome Institute (JGI-PGF)"/>
            <person name="Daligault H."/>
            <person name="Lapidus A."/>
            <person name="Zeytun A."/>
            <person name="Nolan M."/>
            <person name="Lucas S."/>
            <person name="Del Rio T.G."/>
            <person name="Tice H."/>
            <person name="Cheng J.F."/>
            <person name="Tapia R."/>
            <person name="Han C."/>
            <person name="Goodwin L."/>
            <person name="Pitluck S."/>
            <person name="Liolios K."/>
            <person name="Pagani I."/>
            <person name="Ivanova N."/>
            <person name="Huntemann M."/>
            <person name="Mavromatis K."/>
            <person name="Mikhailova N."/>
            <person name="Pati A."/>
            <person name="Chen A."/>
            <person name="Palaniappan K."/>
            <person name="Land M."/>
            <person name="Hauser L."/>
            <person name="Brambilla E.M."/>
            <person name="Rohde M."/>
            <person name="Verbarg S."/>
            <person name="Goker M."/>
            <person name="Bristow J."/>
            <person name="Eisen J.A."/>
            <person name="Markowitz V."/>
            <person name="Hugenholtz P."/>
            <person name="Kyrpides N.C."/>
            <person name="Klenk H.P."/>
            <person name="Woyke T."/>
        </authorList>
    </citation>
    <scope>NUCLEOTIDE SEQUENCE [LARGE SCALE GENOMIC DNA]</scope>
    <source>
        <strain evidence="2">ATCC 27775 / DSM 1100 / LMG 10767 / O</strain>
    </source>
</reference>
<accession>F4L074</accession>
<evidence type="ECO:0000313" key="1">
    <source>
        <dbReference type="EMBL" id="AEE53747.1"/>
    </source>
</evidence>
<dbReference type="EMBL" id="CP002691">
    <property type="protein sequence ID" value="AEE53747.1"/>
    <property type="molecule type" value="Genomic_DNA"/>
</dbReference>
<organism evidence="1 2">
    <name type="scientific">Haliscomenobacter hydrossis (strain ATCC 27775 / DSM 1100 / LMG 10767 / O)</name>
    <dbReference type="NCBI Taxonomy" id="760192"/>
    <lineage>
        <taxon>Bacteria</taxon>
        <taxon>Pseudomonadati</taxon>
        <taxon>Bacteroidota</taxon>
        <taxon>Saprospiria</taxon>
        <taxon>Saprospirales</taxon>
        <taxon>Haliscomenobacteraceae</taxon>
        <taxon>Haliscomenobacter</taxon>
    </lineage>
</organism>
<reference key="2">
    <citation type="submission" date="2011-04" db="EMBL/GenBank/DDBJ databases">
        <title>Complete sequence of chromosome of Haliscomenobacter hydrossis DSM 1100.</title>
        <authorList>
            <consortium name="US DOE Joint Genome Institute (JGI-PGF)"/>
            <person name="Lucas S."/>
            <person name="Han J."/>
            <person name="Lapidus A."/>
            <person name="Bruce D."/>
            <person name="Goodwin L."/>
            <person name="Pitluck S."/>
            <person name="Peters L."/>
            <person name="Kyrpides N."/>
            <person name="Mavromatis K."/>
            <person name="Ivanova N."/>
            <person name="Ovchinnikova G."/>
            <person name="Pagani I."/>
            <person name="Daligault H."/>
            <person name="Detter J.C."/>
            <person name="Han C."/>
            <person name="Land M."/>
            <person name="Hauser L."/>
            <person name="Markowitz V."/>
            <person name="Cheng J.-F."/>
            <person name="Hugenholtz P."/>
            <person name="Woyke T."/>
            <person name="Wu D."/>
            <person name="Verbarg S."/>
            <person name="Frueling A."/>
            <person name="Brambilla E."/>
            <person name="Klenk H.-P."/>
            <person name="Eisen J.A."/>
        </authorList>
    </citation>
    <scope>NUCLEOTIDE SEQUENCE</scope>
    <source>
        <strain>DSM 1100</strain>
    </source>
</reference>
<proteinExistence type="predicted"/>
<dbReference type="STRING" id="760192.Halhy_5924"/>
<protein>
    <submittedName>
        <fullName evidence="1">Uncharacterized protein</fullName>
    </submittedName>
</protein>
<dbReference type="KEGG" id="hhy:Halhy_5924"/>
<keyword evidence="2" id="KW-1185">Reference proteome</keyword>
<dbReference type="AlphaFoldDB" id="F4L074"/>
<sequence length="78" mass="9216">MRHSEELTTTQSQALISRFNSILHEGYFNEILMTMNVIQQQMLEWERIEGINIHAAMYNHSIYEILSLLEVAFLEEKS</sequence>
<evidence type="ECO:0000313" key="2">
    <source>
        <dbReference type="Proteomes" id="UP000008461"/>
    </source>
</evidence>
<dbReference type="Proteomes" id="UP000008461">
    <property type="component" value="Chromosome"/>
</dbReference>
<gene>
    <name evidence="1" type="ordered locus">Halhy_5924</name>
</gene>